<protein>
    <submittedName>
        <fullName evidence="1">Uncharacterized protein</fullName>
    </submittedName>
</protein>
<evidence type="ECO:0000313" key="2">
    <source>
        <dbReference type="Proteomes" id="UP001371218"/>
    </source>
</evidence>
<dbReference type="Proteomes" id="UP001371218">
    <property type="component" value="Unassembled WGS sequence"/>
</dbReference>
<sequence>MSGAPLPIVCMAFGEPHPMTDIYIERLHGMLKRHCKRPFELHCYTDVDRPLPAGVIRQDCSGWTELDRPGMRRTTRKIGLFNPAYVPFEEFLYLDLSLVIRRDMEELLSFCFGHPADLVIVPNWHYDGFNSSVMRIRRGGLKQIYDSFVAGETYKQKVLGDQDFVHGVVTAHGLRDRVALFPVHVIVSFKKTVRLGRQNPAEGRQRIANATIVKFHGEPKMHEAFGLWYRLTKVRLKELVRGHWSPVIPIDELRRQWTGEIAH</sequence>
<comment type="caution">
    <text evidence="1">The sequence shown here is derived from an EMBL/GenBank/DDBJ whole genome shotgun (WGS) entry which is preliminary data.</text>
</comment>
<accession>A0ABU9BKV1</accession>
<organism evidence="1 2">
    <name type="scientific">Ideonella lacteola</name>
    <dbReference type="NCBI Taxonomy" id="2984193"/>
    <lineage>
        <taxon>Bacteria</taxon>
        <taxon>Pseudomonadati</taxon>
        <taxon>Pseudomonadota</taxon>
        <taxon>Betaproteobacteria</taxon>
        <taxon>Burkholderiales</taxon>
        <taxon>Sphaerotilaceae</taxon>
        <taxon>Ideonella</taxon>
    </lineage>
</organism>
<dbReference type="SUPFAM" id="SSF53448">
    <property type="entry name" value="Nucleotide-diphospho-sugar transferases"/>
    <property type="match status" value="1"/>
</dbReference>
<dbReference type="EMBL" id="JBBUTG010000001">
    <property type="protein sequence ID" value="MEK8029270.1"/>
    <property type="molecule type" value="Genomic_DNA"/>
</dbReference>
<proteinExistence type="predicted"/>
<name>A0ABU9BKV1_9BURK</name>
<keyword evidence="2" id="KW-1185">Reference proteome</keyword>
<evidence type="ECO:0000313" key="1">
    <source>
        <dbReference type="EMBL" id="MEK8029270.1"/>
    </source>
</evidence>
<reference evidence="1 2" key="1">
    <citation type="submission" date="2024-04" db="EMBL/GenBank/DDBJ databases">
        <title>Novel species of the genus Ideonella isolated from streams.</title>
        <authorList>
            <person name="Lu H."/>
        </authorList>
    </citation>
    <scope>NUCLEOTIDE SEQUENCE [LARGE SCALE GENOMIC DNA]</scope>
    <source>
        <strain evidence="1 2">DXS29W</strain>
    </source>
</reference>
<gene>
    <name evidence="1" type="ORF">AACH06_00435</name>
</gene>
<dbReference type="InterPro" id="IPR029044">
    <property type="entry name" value="Nucleotide-diphossugar_trans"/>
</dbReference>
<dbReference type="Gene3D" id="3.90.550.10">
    <property type="entry name" value="Spore Coat Polysaccharide Biosynthesis Protein SpsA, Chain A"/>
    <property type="match status" value="1"/>
</dbReference>
<dbReference type="RefSeq" id="WP_341423613.1">
    <property type="nucleotide sequence ID" value="NZ_JBBUTG010000001.1"/>
</dbReference>